<protein>
    <recommendedName>
        <fullName evidence="4">Ig-like domain-containing protein</fullName>
    </recommendedName>
</protein>
<evidence type="ECO:0008006" key="4">
    <source>
        <dbReference type="Google" id="ProtNLM"/>
    </source>
</evidence>
<dbReference type="Pfam" id="PF15892">
    <property type="entry name" value="BNR_4"/>
    <property type="match status" value="1"/>
</dbReference>
<proteinExistence type="predicted"/>
<feature type="chain" id="PRO_5025596969" description="Ig-like domain-containing protein" evidence="1">
    <location>
        <begin position="22"/>
        <end position="938"/>
    </location>
</feature>
<sequence>MKNRRKALLFISGFLGITVHAATNPPPQYPLYAEADELYSNTNTYDLTQETYTFSTLWSTPAQEELNFLPGSYHSPIATRGDDTFVLFVDTDHRMKIAHLTNGLFKGETFIDNTLYQPDEFYDGNGGVPGYHTVLFEDGHHSCSLGIDENGYLHIVGDMHNYPRWSTNHLPLRYHDKNIMYWRSDNPLDASSFSFKGDQAGQCPPGYGFTYQFFFNDLNGMLHMTSRTHQWTNNSTRCATYSRFDADTGLWSIIGGLDPDDPNSEPRTFYDDGREYDLGNINNKYSKTCPHGVFDRNNNMHLVTPLLSNPTLNPWGMGSGQHFVDTILYAQSTNGTDYAKADGSSITLPATIDLTSNHADIIYNAPTDRYLSVLGNMAVDYQNNPYTVVRQKSYDPNDNNADNQSIVLGWDGNAWTNYGEIVVATTDFRLVHDPAGVMSYIPDSLDRFYRFWNPSETPEQVNLPAAWPYIKTIDYEYLKKTGDILGLSKIGGELTVVKVEINNRPGMALIDPPVETPANHAPVITAPATATGYDLSVAATDADGDPLTYTWEKTYGPGDASFSVNGTATSSNTTISVSELGTYEFKVVVSDGTDPRISTCYLLATGPGIPATIFQIGGLTVERDTGWNSLVLNASTGTYSFADTEDTNLVFTLTAVALNGDTLDLNSTHLGVDSTARQTDPKTGRINLDEAIVLTVSYVDPSNSLVSLDVDKFGLYWGNGATETTVFTDARANSTNMVAFDHTLYNNLVDYDSTGLDPLTKYNTANWSMTVSIDDTLGLTQSGMGGFMLAYVVDVGGDNLVPYDQWAGSYYPAIHDNDGYGDDAEPGGGDGMVNLVEYALGGNPLVDDATTKLPTIGISEEGGTNWFNYIYNRRLDASARNLTYEVFVTTNLVSGAWTNTTEEAGLAVINADFESVTNRVSNEVEMQQFMKLEIGITE</sequence>
<feature type="signal peptide" evidence="1">
    <location>
        <begin position="1"/>
        <end position="21"/>
    </location>
</feature>
<dbReference type="Proteomes" id="UP000346198">
    <property type="component" value="Unassembled WGS sequence"/>
</dbReference>
<dbReference type="EMBL" id="CAAHFH010000001">
    <property type="protein sequence ID" value="VGO18636.1"/>
    <property type="molecule type" value="Genomic_DNA"/>
</dbReference>
<keyword evidence="3" id="KW-1185">Reference proteome</keyword>
<dbReference type="InterPro" id="IPR035986">
    <property type="entry name" value="PKD_dom_sf"/>
</dbReference>
<gene>
    <name evidence="2" type="ORF">SCARR_00689</name>
</gene>
<organism evidence="2 3">
    <name type="scientific">Pontiella sulfatireligans</name>
    <dbReference type="NCBI Taxonomy" id="2750658"/>
    <lineage>
        <taxon>Bacteria</taxon>
        <taxon>Pseudomonadati</taxon>
        <taxon>Kiritimatiellota</taxon>
        <taxon>Kiritimatiellia</taxon>
        <taxon>Kiritimatiellales</taxon>
        <taxon>Pontiellaceae</taxon>
        <taxon>Pontiella</taxon>
    </lineage>
</organism>
<keyword evidence="1" id="KW-0732">Signal</keyword>
<evidence type="ECO:0000313" key="3">
    <source>
        <dbReference type="Proteomes" id="UP000346198"/>
    </source>
</evidence>
<evidence type="ECO:0000313" key="2">
    <source>
        <dbReference type="EMBL" id="VGO18636.1"/>
    </source>
</evidence>
<dbReference type="Gene3D" id="2.60.40.10">
    <property type="entry name" value="Immunoglobulins"/>
    <property type="match status" value="1"/>
</dbReference>
<dbReference type="AlphaFoldDB" id="A0A6C2UHF8"/>
<dbReference type="RefSeq" id="WP_136060101.1">
    <property type="nucleotide sequence ID" value="NZ_CAAHFH010000001.1"/>
</dbReference>
<accession>A0A6C2UHF8</accession>
<dbReference type="SUPFAM" id="SSF49299">
    <property type="entry name" value="PKD domain"/>
    <property type="match status" value="1"/>
</dbReference>
<evidence type="ECO:0000256" key="1">
    <source>
        <dbReference type="SAM" id="SignalP"/>
    </source>
</evidence>
<name>A0A6C2UHF8_9BACT</name>
<reference evidence="2 3" key="1">
    <citation type="submission" date="2019-04" db="EMBL/GenBank/DDBJ databases">
        <authorList>
            <person name="Van Vliet M D."/>
        </authorList>
    </citation>
    <scope>NUCLEOTIDE SEQUENCE [LARGE SCALE GENOMIC DNA]</scope>
    <source>
        <strain evidence="2 3">F21</strain>
    </source>
</reference>
<dbReference type="InterPro" id="IPR013783">
    <property type="entry name" value="Ig-like_fold"/>
</dbReference>